<gene>
    <name evidence="1" type="ORF">L4923_24850</name>
</gene>
<dbReference type="InterPro" id="IPR038282">
    <property type="entry name" value="DUF2267_sf"/>
</dbReference>
<dbReference type="InterPro" id="IPR018727">
    <property type="entry name" value="DUF2267"/>
</dbReference>
<dbReference type="Proteomes" id="UP001201701">
    <property type="component" value="Unassembled WGS sequence"/>
</dbReference>
<dbReference type="Pfam" id="PF10025">
    <property type="entry name" value="DUF2267"/>
    <property type="match status" value="1"/>
</dbReference>
<dbReference type="Gene3D" id="1.10.490.110">
    <property type="entry name" value="Uncharacterized conserved protein DUF2267"/>
    <property type="match status" value="1"/>
</dbReference>
<keyword evidence="2" id="KW-1185">Reference proteome</keyword>
<sequence>MSATGVDVFDRTLQTTHIWLNEIGEHPSLAPDKQLSWHVLGAVLRTIRDNVPVELAAHFGAELPLLVRGAYYDQFRPEAQPRRLRSREAFLKAISDDLATSRPVDPADAAQAVFKVLAHYLNPDQIRKIRMALPEPARALWPDPDVPVATNG</sequence>
<proteinExistence type="predicted"/>
<name>A0ABS9QNX9_9HYPH</name>
<protein>
    <submittedName>
        <fullName evidence="1">DUF2267 domain-containing protein</fullName>
    </submittedName>
</protein>
<evidence type="ECO:0000313" key="1">
    <source>
        <dbReference type="EMBL" id="MCG7508274.1"/>
    </source>
</evidence>
<evidence type="ECO:0000313" key="2">
    <source>
        <dbReference type="Proteomes" id="UP001201701"/>
    </source>
</evidence>
<accession>A0ABS9QNX9</accession>
<organism evidence="1 2">
    <name type="scientific">Mesorhizobium retamae</name>
    <dbReference type="NCBI Taxonomy" id="2912854"/>
    <lineage>
        <taxon>Bacteria</taxon>
        <taxon>Pseudomonadati</taxon>
        <taxon>Pseudomonadota</taxon>
        <taxon>Alphaproteobacteria</taxon>
        <taxon>Hyphomicrobiales</taxon>
        <taxon>Phyllobacteriaceae</taxon>
        <taxon>Mesorhizobium</taxon>
    </lineage>
</organism>
<reference evidence="1 2" key="1">
    <citation type="submission" date="2022-02" db="EMBL/GenBank/DDBJ databases">
        <title>Draft genome sequence of Mezorhizobium retamae strain IRAMC:0171 isolated from Retama raetam nodules.</title>
        <authorList>
            <person name="Bengaied R."/>
            <person name="Sbissi I."/>
            <person name="Huber K."/>
            <person name="Ghodbane F."/>
            <person name="Nouioui I."/>
            <person name="Tarhouni M."/>
            <person name="Gtari M."/>
        </authorList>
    </citation>
    <scope>NUCLEOTIDE SEQUENCE [LARGE SCALE GENOMIC DNA]</scope>
    <source>
        <strain evidence="1 2">IRAMC:0171</strain>
    </source>
</reference>
<dbReference type="RefSeq" id="WP_239369788.1">
    <property type="nucleotide sequence ID" value="NZ_JAKREW010000037.1"/>
</dbReference>
<comment type="caution">
    <text evidence="1">The sequence shown here is derived from an EMBL/GenBank/DDBJ whole genome shotgun (WGS) entry which is preliminary data.</text>
</comment>
<dbReference type="EMBL" id="JAKREW010000037">
    <property type="protein sequence ID" value="MCG7508274.1"/>
    <property type="molecule type" value="Genomic_DNA"/>
</dbReference>